<feature type="transmembrane region" description="Helical" evidence="6">
    <location>
        <begin position="292"/>
        <end position="310"/>
    </location>
</feature>
<reference evidence="7 8" key="1">
    <citation type="submission" date="2019-01" db="EMBL/GenBank/DDBJ databases">
        <title>Lacunisphaera sp. strain TWA-58.</title>
        <authorList>
            <person name="Chen W.-M."/>
        </authorList>
    </citation>
    <scope>NUCLEOTIDE SEQUENCE [LARGE SCALE GENOMIC DNA]</scope>
    <source>
        <strain evidence="7 8">TWA-58</strain>
    </source>
</reference>
<dbReference type="GO" id="GO:0005886">
    <property type="term" value="C:plasma membrane"/>
    <property type="evidence" value="ECO:0007669"/>
    <property type="project" value="UniProtKB-SubCell"/>
</dbReference>
<feature type="transmembrane region" description="Helical" evidence="6">
    <location>
        <begin position="168"/>
        <end position="186"/>
    </location>
</feature>
<dbReference type="InterPro" id="IPR001851">
    <property type="entry name" value="ABC_transp_permease"/>
</dbReference>
<evidence type="ECO:0000256" key="3">
    <source>
        <dbReference type="ARBA" id="ARBA00022692"/>
    </source>
</evidence>
<feature type="transmembrane region" description="Helical" evidence="6">
    <location>
        <begin position="317"/>
        <end position="336"/>
    </location>
</feature>
<evidence type="ECO:0000256" key="5">
    <source>
        <dbReference type="ARBA" id="ARBA00023136"/>
    </source>
</evidence>
<gene>
    <name evidence="7" type="ORF">ESB00_04110</name>
</gene>
<comment type="subcellular location">
    <subcellularLocation>
        <location evidence="1">Cell membrane</location>
        <topology evidence="1">Multi-pass membrane protein</topology>
    </subcellularLocation>
</comment>
<dbReference type="RefSeq" id="WP_129046458.1">
    <property type="nucleotide sequence ID" value="NZ_SDHX01000001.1"/>
</dbReference>
<keyword evidence="8" id="KW-1185">Reference proteome</keyword>
<dbReference type="CDD" id="cd06579">
    <property type="entry name" value="TM_PBP1_transp_AraH_like"/>
    <property type="match status" value="1"/>
</dbReference>
<dbReference type="Proteomes" id="UP000290218">
    <property type="component" value="Unassembled WGS sequence"/>
</dbReference>
<comment type="caution">
    <text evidence="7">The sequence shown here is derived from an EMBL/GenBank/DDBJ whole genome shotgun (WGS) entry which is preliminary data.</text>
</comment>
<protein>
    <submittedName>
        <fullName evidence="7">ABC transporter permease</fullName>
    </submittedName>
</protein>
<dbReference type="GO" id="GO:0022857">
    <property type="term" value="F:transmembrane transporter activity"/>
    <property type="evidence" value="ECO:0007669"/>
    <property type="project" value="InterPro"/>
</dbReference>
<feature type="transmembrane region" description="Helical" evidence="6">
    <location>
        <begin position="342"/>
        <end position="362"/>
    </location>
</feature>
<organism evidence="7 8">
    <name type="scientific">Oleiharenicola lentus</name>
    <dbReference type="NCBI Taxonomy" id="2508720"/>
    <lineage>
        <taxon>Bacteria</taxon>
        <taxon>Pseudomonadati</taxon>
        <taxon>Verrucomicrobiota</taxon>
        <taxon>Opitutia</taxon>
        <taxon>Opitutales</taxon>
        <taxon>Opitutaceae</taxon>
        <taxon>Oleiharenicola</taxon>
    </lineage>
</organism>
<evidence type="ECO:0000256" key="6">
    <source>
        <dbReference type="SAM" id="Phobius"/>
    </source>
</evidence>
<evidence type="ECO:0000313" key="8">
    <source>
        <dbReference type="Proteomes" id="UP000290218"/>
    </source>
</evidence>
<dbReference type="PANTHER" id="PTHR32196">
    <property type="entry name" value="ABC TRANSPORTER PERMEASE PROTEIN YPHD-RELATED-RELATED"/>
    <property type="match status" value="1"/>
</dbReference>
<dbReference type="AlphaFoldDB" id="A0A4Q1C8F4"/>
<dbReference type="OrthoDB" id="7284468at2"/>
<evidence type="ECO:0000256" key="1">
    <source>
        <dbReference type="ARBA" id="ARBA00004651"/>
    </source>
</evidence>
<feature type="transmembrane region" description="Helical" evidence="6">
    <location>
        <begin position="206"/>
        <end position="229"/>
    </location>
</feature>
<keyword evidence="2" id="KW-1003">Cell membrane</keyword>
<evidence type="ECO:0000256" key="2">
    <source>
        <dbReference type="ARBA" id="ARBA00022475"/>
    </source>
</evidence>
<keyword evidence="4 6" id="KW-1133">Transmembrane helix</keyword>
<dbReference type="Pfam" id="PF02653">
    <property type="entry name" value="BPD_transp_2"/>
    <property type="match status" value="1"/>
</dbReference>
<feature type="transmembrane region" description="Helical" evidence="6">
    <location>
        <begin position="260"/>
        <end position="280"/>
    </location>
</feature>
<proteinExistence type="predicted"/>
<dbReference type="EMBL" id="SDHX01000001">
    <property type="protein sequence ID" value="RXK55092.1"/>
    <property type="molecule type" value="Genomic_DNA"/>
</dbReference>
<feature type="transmembrane region" description="Helical" evidence="6">
    <location>
        <begin position="83"/>
        <end position="101"/>
    </location>
</feature>
<keyword evidence="3 6" id="KW-0812">Transmembrane</keyword>
<accession>A0A4Q1C8F4</accession>
<evidence type="ECO:0000313" key="7">
    <source>
        <dbReference type="EMBL" id="RXK55092.1"/>
    </source>
</evidence>
<sequence length="375" mass="38608">MLSPLRNLFRFQESGLLLVIIVLGILLTAFAGTVRTPVFEIGPDGSRQRVFTTNDAGERIPAFVEKNKFLNAQNLAQLAKDTSFIAIMAVGMSIVIIAGGIDLSVGSIYALASVLGALAFQHFGPTGAAAGTAPWLAVTLGALACVGTAAACGLANGGLIVALRVHPFIITLGAMAILRGIAFVATKGQSVGGFPPLFRDLVRWETSGGLSLVPLGVMLVVLVVGWIFLSRLAAGRRVYAIGGNELASRFSGIRVERVKLGVYFLSGLSAGVAALIALGYYGSASSGDGQGYELNVIAAAVVGGASLTGGRGTALGAVLGALIIQMISSGIVILGIDQNYSQIIIGTVVIAAVVLDNFNTWLAKRRLTQSSAAKH</sequence>
<name>A0A4Q1C8F4_9BACT</name>
<feature type="transmembrane region" description="Helical" evidence="6">
    <location>
        <begin position="136"/>
        <end position="161"/>
    </location>
</feature>
<keyword evidence="5 6" id="KW-0472">Membrane</keyword>
<evidence type="ECO:0000256" key="4">
    <source>
        <dbReference type="ARBA" id="ARBA00022989"/>
    </source>
</evidence>